<protein>
    <submittedName>
        <fullName evidence="4">LITAF domain-containing protein</fullName>
    </submittedName>
</protein>
<dbReference type="Proteomes" id="UP000271098">
    <property type="component" value="Unassembled WGS sequence"/>
</dbReference>
<feature type="compositionally biased region" description="Low complexity" evidence="1">
    <location>
        <begin position="36"/>
        <end position="51"/>
    </location>
</feature>
<evidence type="ECO:0000313" key="2">
    <source>
        <dbReference type="EMBL" id="VDK60505.1"/>
    </source>
</evidence>
<keyword evidence="3" id="KW-1185">Reference proteome</keyword>
<gene>
    <name evidence="2" type="ORF">GPUH_LOCUS8025</name>
</gene>
<dbReference type="WBParaSite" id="GPUH_0000803601-mRNA-1">
    <property type="protein sequence ID" value="GPUH_0000803601-mRNA-1"/>
    <property type="gene ID" value="GPUH_0000803601"/>
</dbReference>
<evidence type="ECO:0000313" key="3">
    <source>
        <dbReference type="Proteomes" id="UP000271098"/>
    </source>
</evidence>
<dbReference type="EMBL" id="UYRT01022315">
    <property type="protein sequence ID" value="VDK60505.1"/>
    <property type="molecule type" value="Genomic_DNA"/>
</dbReference>
<sequence>MTPANCAPNAGLSVGPRGLRASGPQMYGPGAHTDMPMQPGGQLGHPGQQGNYVATQMMPPHNQQPPQSISYAYQQPGMFSCLFCHLLVKLHPPRRFCTHLGGNFSSFTLTSADSFLTL</sequence>
<evidence type="ECO:0000313" key="4">
    <source>
        <dbReference type="WBParaSite" id="GPUH_0000803601-mRNA-1"/>
    </source>
</evidence>
<reference evidence="4" key="1">
    <citation type="submission" date="2016-06" db="UniProtKB">
        <authorList>
            <consortium name="WormBaseParasite"/>
        </authorList>
    </citation>
    <scope>IDENTIFICATION</scope>
</reference>
<evidence type="ECO:0000256" key="1">
    <source>
        <dbReference type="SAM" id="MobiDB-lite"/>
    </source>
</evidence>
<proteinExistence type="predicted"/>
<organism evidence="4">
    <name type="scientific">Gongylonema pulchrum</name>
    <dbReference type="NCBI Taxonomy" id="637853"/>
    <lineage>
        <taxon>Eukaryota</taxon>
        <taxon>Metazoa</taxon>
        <taxon>Ecdysozoa</taxon>
        <taxon>Nematoda</taxon>
        <taxon>Chromadorea</taxon>
        <taxon>Rhabditida</taxon>
        <taxon>Spirurina</taxon>
        <taxon>Spiruromorpha</taxon>
        <taxon>Spiruroidea</taxon>
        <taxon>Gongylonematidae</taxon>
        <taxon>Gongylonema</taxon>
    </lineage>
</organism>
<accession>A0A183DH36</accession>
<dbReference type="AlphaFoldDB" id="A0A183DH36"/>
<reference evidence="2 3" key="2">
    <citation type="submission" date="2018-11" db="EMBL/GenBank/DDBJ databases">
        <authorList>
            <consortium name="Pathogen Informatics"/>
        </authorList>
    </citation>
    <scope>NUCLEOTIDE SEQUENCE [LARGE SCALE GENOMIC DNA]</scope>
</reference>
<name>A0A183DH36_9BILA</name>
<feature type="region of interest" description="Disordered" evidence="1">
    <location>
        <begin position="1"/>
        <end position="51"/>
    </location>
</feature>